<protein>
    <submittedName>
        <fullName evidence="2">G9772 protein</fullName>
    </submittedName>
</protein>
<gene>
    <name evidence="2" type="primary">g9772</name>
    <name evidence="2" type="ORF">VP750_LOCUS8805</name>
</gene>
<dbReference type="EMBL" id="CAXHTA020000016">
    <property type="protein sequence ID" value="CAL5226899.1"/>
    <property type="molecule type" value="Genomic_DNA"/>
</dbReference>
<accession>A0ABP1G8M7</accession>
<keyword evidence="3" id="KW-1185">Reference proteome</keyword>
<dbReference type="Proteomes" id="UP001497392">
    <property type="component" value="Unassembled WGS sequence"/>
</dbReference>
<feature type="region of interest" description="Disordered" evidence="1">
    <location>
        <begin position="109"/>
        <end position="139"/>
    </location>
</feature>
<feature type="compositionally biased region" description="Polar residues" evidence="1">
    <location>
        <begin position="122"/>
        <end position="139"/>
    </location>
</feature>
<name>A0ABP1G8M7_9CHLO</name>
<evidence type="ECO:0000313" key="3">
    <source>
        <dbReference type="Proteomes" id="UP001497392"/>
    </source>
</evidence>
<organism evidence="2 3">
    <name type="scientific">Coccomyxa viridis</name>
    <dbReference type="NCBI Taxonomy" id="1274662"/>
    <lineage>
        <taxon>Eukaryota</taxon>
        <taxon>Viridiplantae</taxon>
        <taxon>Chlorophyta</taxon>
        <taxon>core chlorophytes</taxon>
        <taxon>Trebouxiophyceae</taxon>
        <taxon>Trebouxiophyceae incertae sedis</taxon>
        <taxon>Coccomyxaceae</taxon>
        <taxon>Coccomyxa</taxon>
    </lineage>
</organism>
<evidence type="ECO:0000313" key="2">
    <source>
        <dbReference type="EMBL" id="CAL5226899.1"/>
    </source>
</evidence>
<evidence type="ECO:0000256" key="1">
    <source>
        <dbReference type="SAM" id="MobiDB-lite"/>
    </source>
</evidence>
<proteinExistence type="predicted"/>
<comment type="caution">
    <text evidence="2">The sequence shown here is derived from an EMBL/GenBank/DDBJ whole genome shotgun (WGS) entry which is preliminary data.</text>
</comment>
<reference evidence="2 3" key="1">
    <citation type="submission" date="2024-06" db="EMBL/GenBank/DDBJ databases">
        <authorList>
            <person name="Kraege A."/>
            <person name="Thomma B."/>
        </authorList>
    </citation>
    <scope>NUCLEOTIDE SEQUENCE [LARGE SCALE GENOMIC DNA]</scope>
</reference>
<sequence length="139" mass="15082">MRGSAAGSFTHTLLPSLPTDRQLLVGGDFNCVAGQLDVLGPDNSVLGRTTGYYDGLRIAETDRQLFDIWPEGTTHLVLPAKPGWPHPVPSPLRYACALHPWEASGRLPGRTECDHAPDQWTPRLSQHPSTAGRSSSITM</sequence>